<comment type="caution">
    <text evidence="9">The sequence shown here is derived from an EMBL/GenBank/DDBJ whole genome shotgun (WGS) entry which is preliminary data.</text>
</comment>
<dbReference type="OrthoDB" id="9813426at2"/>
<organism evidence="9 10">
    <name type="scientific">Methylacidiphilum caldifontis</name>
    <dbReference type="NCBI Taxonomy" id="2795386"/>
    <lineage>
        <taxon>Bacteria</taxon>
        <taxon>Pseudomonadati</taxon>
        <taxon>Verrucomicrobiota</taxon>
        <taxon>Methylacidiphilae</taxon>
        <taxon>Methylacidiphilales</taxon>
        <taxon>Methylacidiphilaceae</taxon>
        <taxon>Methylacidiphilum (ex Ratnadevi et al. 2023)</taxon>
    </lineage>
</organism>
<keyword evidence="10" id="KW-1185">Reference proteome</keyword>
<feature type="transmembrane region" description="Helical" evidence="7">
    <location>
        <begin position="26"/>
        <end position="46"/>
    </location>
</feature>
<keyword evidence="4 7" id="KW-0812">Transmembrane</keyword>
<reference evidence="9 10" key="1">
    <citation type="submission" date="2016-05" db="EMBL/GenBank/DDBJ databases">
        <title>Diversity and Homogeneity among Thermoacidophilic Verrucomicrobia Methanotrophs Linked with Geographical Origin.</title>
        <authorList>
            <person name="Erikstad H.-A."/>
            <person name="Smestad N.B."/>
            <person name="Ceballos R.M."/>
            <person name="Birkeland N.-K."/>
        </authorList>
    </citation>
    <scope>NUCLEOTIDE SEQUENCE [LARGE SCALE GENOMIC DNA]</scope>
    <source>
        <strain evidence="9 10">Phi</strain>
    </source>
</reference>
<comment type="similarity">
    <text evidence="2 7">Belongs to the DedA family.</text>
</comment>
<evidence type="ECO:0000256" key="6">
    <source>
        <dbReference type="ARBA" id="ARBA00023136"/>
    </source>
</evidence>
<keyword evidence="6 7" id="KW-0472">Membrane</keyword>
<feature type="transmembrane region" description="Helical" evidence="7">
    <location>
        <begin position="153"/>
        <end position="173"/>
    </location>
</feature>
<feature type="transmembrane region" description="Helical" evidence="7">
    <location>
        <begin position="66"/>
        <end position="87"/>
    </location>
</feature>
<evidence type="ECO:0000256" key="7">
    <source>
        <dbReference type="RuleBase" id="RU367016"/>
    </source>
</evidence>
<gene>
    <name evidence="9" type="ORF">A7Q10_06375</name>
</gene>
<keyword evidence="5 7" id="KW-1133">Transmembrane helix</keyword>
<evidence type="ECO:0000256" key="3">
    <source>
        <dbReference type="ARBA" id="ARBA00022475"/>
    </source>
</evidence>
<dbReference type="InterPro" id="IPR032818">
    <property type="entry name" value="DedA-like"/>
</dbReference>
<proteinExistence type="inferred from homology"/>
<dbReference type="Pfam" id="PF09335">
    <property type="entry name" value="VTT_dom"/>
    <property type="match status" value="1"/>
</dbReference>
<evidence type="ECO:0000256" key="1">
    <source>
        <dbReference type="ARBA" id="ARBA00004651"/>
    </source>
</evidence>
<dbReference type="InterPro" id="IPR032816">
    <property type="entry name" value="VTT_dom"/>
</dbReference>
<evidence type="ECO:0000256" key="4">
    <source>
        <dbReference type="ARBA" id="ARBA00022692"/>
    </source>
</evidence>
<dbReference type="RefSeq" id="WP_134439638.1">
    <property type="nucleotide sequence ID" value="NZ_CP065957.1"/>
</dbReference>
<dbReference type="PANTHER" id="PTHR30353">
    <property type="entry name" value="INNER MEMBRANE PROTEIN DEDA-RELATED"/>
    <property type="match status" value="1"/>
</dbReference>
<dbReference type="EMBL" id="LXQC01000113">
    <property type="protein sequence ID" value="TFE70683.1"/>
    <property type="molecule type" value="Genomic_DNA"/>
</dbReference>
<evidence type="ECO:0000259" key="8">
    <source>
        <dbReference type="Pfam" id="PF09335"/>
    </source>
</evidence>
<feature type="transmembrane region" description="Helical" evidence="7">
    <location>
        <begin position="185"/>
        <end position="203"/>
    </location>
</feature>
<sequence>MTFILDFIFHWDHYLREIIITHKEGIYLLLFALIFCETGLIFTPFLPGDSLLFTLGIFAAEGWLNIYYLFVFLSLAAIGGDNINYFVGHRLGKMICSVEKFFLIKKEHIHKTEKFFVKFGAKAVFLSRFIPIIRTFTPFVAGVGSMSYGRFVFYNISGGICWISLFLGLGFFLGNQPIIKNNIKICIYVIIFVSVLPLIIEWIKSSFYSKVGRFPISGSKK</sequence>
<comment type="subcellular location">
    <subcellularLocation>
        <location evidence="1 7">Cell membrane</location>
        <topology evidence="1 7">Multi-pass membrane protein</topology>
    </subcellularLocation>
</comment>
<feature type="domain" description="VTT" evidence="8">
    <location>
        <begin position="46"/>
        <end position="170"/>
    </location>
</feature>
<evidence type="ECO:0000256" key="2">
    <source>
        <dbReference type="ARBA" id="ARBA00010792"/>
    </source>
</evidence>
<accession>A0A4Y8PF46</accession>
<dbReference type="PANTHER" id="PTHR30353:SF0">
    <property type="entry name" value="TRANSMEMBRANE PROTEIN"/>
    <property type="match status" value="1"/>
</dbReference>
<evidence type="ECO:0000313" key="9">
    <source>
        <dbReference type="EMBL" id="TFE70683.1"/>
    </source>
</evidence>
<protein>
    <recommendedName>
        <fullName evidence="8">VTT domain-containing protein</fullName>
    </recommendedName>
</protein>
<name>A0A4Y8PF46_9BACT</name>
<evidence type="ECO:0000313" key="10">
    <source>
        <dbReference type="Proteomes" id="UP000297713"/>
    </source>
</evidence>
<dbReference type="Proteomes" id="UP000297713">
    <property type="component" value="Unassembled WGS sequence"/>
</dbReference>
<evidence type="ECO:0000256" key="5">
    <source>
        <dbReference type="ARBA" id="ARBA00022989"/>
    </source>
</evidence>
<dbReference type="GO" id="GO:0005886">
    <property type="term" value="C:plasma membrane"/>
    <property type="evidence" value="ECO:0007669"/>
    <property type="project" value="UniProtKB-SubCell"/>
</dbReference>
<dbReference type="AlphaFoldDB" id="A0A4Y8PF46"/>
<keyword evidence="3 7" id="KW-1003">Cell membrane</keyword>